<accession>A0ABY8B3W7</accession>
<name>A0ABY8B3W7_9BACL</name>
<evidence type="ECO:0000313" key="1">
    <source>
        <dbReference type="EMBL" id="WED55876.1"/>
    </source>
</evidence>
<protein>
    <submittedName>
        <fullName evidence="1">Uncharacterized protein</fullName>
    </submittedName>
</protein>
<keyword evidence="2" id="KW-1185">Reference proteome</keyword>
<gene>
    <name evidence="1" type="ORF">OE059_03180</name>
</gene>
<evidence type="ECO:0000313" key="2">
    <source>
        <dbReference type="Proteomes" id="UP001219957"/>
    </source>
</evidence>
<dbReference type="Proteomes" id="UP001219957">
    <property type="component" value="Chromosome"/>
</dbReference>
<reference evidence="1 2" key="1">
    <citation type="submission" date="2022-10" db="EMBL/GenBank/DDBJ databases">
        <title>Complete genome sequence of Exiguobacterium profundum TSS-3 isolated from an extremely saline-alkaline spring located in Ixtapa, Chiapas-Mexico.</title>
        <authorList>
            <person name="Rincon-Rosales R."/>
            <person name="Rogel M.A."/>
            <person name="Rincon-Molina C.I."/>
            <person name="Guerrero G."/>
            <person name="Manzano-Gomez L.A."/>
            <person name="Lopez-Lopez A."/>
            <person name="Rincon Molina F.A."/>
            <person name="Martinez-Romero E."/>
        </authorList>
    </citation>
    <scope>NUCLEOTIDE SEQUENCE [LARGE SCALE GENOMIC DNA]</scope>
    <source>
        <strain evidence="1 2">TSS-3</strain>
    </source>
</reference>
<dbReference type="RefSeq" id="WP_275060338.1">
    <property type="nucleotide sequence ID" value="NZ_CP109617.1"/>
</dbReference>
<sequence>MLKKELERVVNGVAAEVLYGEFLIELDVFVDYLFFHIVADEIQKNVEGDAVSLRKYMQADLSAVQEELENESKGVDETYRAVRNIYEQKLYQFNNMNIENQLKYQNRIKNQSQLREEKSNEGENLQGKAARYKDHTEIQPFQSHELDILLKIGDKNNDSKEIKRIRSTLKKLTSPKGKIQNIKFHDMEHAINFLRMAFLQDDRVQYKNIQEYKLEKRMHFETIKVIAKIIEDDYRLGASILLKEFSESQLREMQKDLIRQLALIMNIPLLGVREEYMNAYLNSLDDPHADQKWKAELQSIINFIQIAYRIWLNQLDKNPDLRKQIITDENLSYFKTLYTFDSFDSQYDIEKDFSNETFKLVMSVIGDEHSAGRKKLLNN</sequence>
<dbReference type="EMBL" id="CP109617">
    <property type="protein sequence ID" value="WED55876.1"/>
    <property type="molecule type" value="Genomic_DNA"/>
</dbReference>
<proteinExistence type="predicted"/>
<organism evidence="1 2">
    <name type="scientific">Exiguobacterium profundum</name>
    <dbReference type="NCBI Taxonomy" id="307643"/>
    <lineage>
        <taxon>Bacteria</taxon>
        <taxon>Bacillati</taxon>
        <taxon>Bacillota</taxon>
        <taxon>Bacilli</taxon>
        <taxon>Bacillales</taxon>
        <taxon>Bacillales Family XII. Incertae Sedis</taxon>
        <taxon>Exiguobacterium</taxon>
    </lineage>
</organism>